<feature type="non-terminal residue" evidence="2">
    <location>
        <position position="58"/>
    </location>
</feature>
<reference evidence="2" key="1">
    <citation type="submission" date="2019-10" db="EMBL/GenBank/DDBJ databases">
        <authorList>
            <consortium name="DOE Joint Genome Institute"/>
            <person name="Kuo A."/>
            <person name="Miyauchi S."/>
            <person name="Kiss E."/>
            <person name="Drula E."/>
            <person name="Kohler A."/>
            <person name="Sanchez-Garcia M."/>
            <person name="Andreopoulos B."/>
            <person name="Barry K.W."/>
            <person name="Bonito G."/>
            <person name="Buee M."/>
            <person name="Carver A."/>
            <person name="Chen C."/>
            <person name="Cichocki N."/>
            <person name="Clum A."/>
            <person name="Culley D."/>
            <person name="Crous P.W."/>
            <person name="Fauchery L."/>
            <person name="Girlanda M."/>
            <person name="Hayes R."/>
            <person name="Keri Z."/>
            <person name="LaButti K."/>
            <person name="Lipzen A."/>
            <person name="Lombard V."/>
            <person name="Magnuson J."/>
            <person name="Maillard F."/>
            <person name="Morin E."/>
            <person name="Murat C."/>
            <person name="Nolan M."/>
            <person name="Ohm R."/>
            <person name="Pangilinan J."/>
            <person name="Pereira M."/>
            <person name="Perotto S."/>
            <person name="Peter M."/>
            <person name="Riley R."/>
            <person name="Sitrit Y."/>
            <person name="Stielow B."/>
            <person name="Szollosi G."/>
            <person name="Zifcakova L."/>
            <person name="Stursova M."/>
            <person name="Spatafora J.W."/>
            <person name="Tedersoo L."/>
            <person name="Vaario L.-M."/>
            <person name="Yamada A."/>
            <person name="Yan M."/>
            <person name="Wang P."/>
            <person name="Xu J."/>
            <person name="Bruns T."/>
            <person name="Baldrian P."/>
            <person name="Vilgalys R."/>
            <person name="Henrissat B."/>
            <person name="Grigoriev I.V."/>
            <person name="Hibbett D."/>
            <person name="Nagy L.G."/>
            <person name="Martin F.M."/>
        </authorList>
    </citation>
    <scope>NUCLEOTIDE SEQUENCE</scope>
    <source>
        <strain evidence="2">BED1</strain>
    </source>
</reference>
<protein>
    <submittedName>
        <fullName evidence="2">Uncharacterized protein</fullName>
    </submittedName>
</protein>
<sequence length="58" mass="6435">MFTSALSSSRILSVPAPSELSAHLIHLPGPLPHWFGLRQHACLVCLDSTQSSRRRRVL</sequence>
<evidence type="ECO:0000313" key="3">
    <source>
        <dbReference type="Proteomes" id="UP001194468"/>
    </source>
</evidence>
<reference evidence="2" key="2">
    <citation type="journal article" date="2020" name="Nat. Commun.">
        <title>Large-scale genome sequencing of mycorrhizal fungi provides insights into the early evolution of symbiotic traits.</title>
        <authorList>
            <person name="Miyauchi S."/>
            <person name="Kiss E."/>
            <person name="Kuo A."/>
            <person name="Drula E."/>
            <person name="Kohler A."/>
            <person name="Sanchez-Garcia M."/>
            <person name="Morin E."/>
            <person name="Andreopoulos B."/>
            <person name="Barry K.W."/>
            <person name="Bonito G."/>
            <person name="Buee M."/>
            <person name="Carver A."/>
            <person name="Chen C."/>
            <person name="Cichocki N."/>
            <person name="Clum A."/>
            <person name="Culley D."/>
            <person name="Crous P.W."/>
            <person name="Fauchery L."/>
            <person name="Girlanda M."/>
            <person name="Hayes R.D."/>
            <person name="Keri Z."/>
            <person name="LaButti K."/>
            <person name="Lipzen A."/>
            <person name="Lombard V."/>
            <person name="Magnuson J."/>
            <person name="Maillard F."/>
            <person name="Murat C."/>
            <person name="Nolan M."/>
            <person name="Ohm R.A."/>
            <person name="Pangilinan J."/>
            <person name="Pereira M.F."/>
            <person name="Perotto S."/>
            <person name="Peter M."/>
            <person name="Pfister S."/>
            <person name="Riley R."/>
            <person name="Sitrit Y."/>
            <person name="Stielow J.B."/>
            <person name="Szollosi G."/>
            <person name="Zifcakova L."/>
            <person name="Stursova M."/>
            <person name="Spatafora J.W."/>
            <person name="Tedersoo L."/>
            <person name="Vaario L.M."/>
            <person name="Yamada A."/>
            <person name="Yan M."/>
            <person name="Wang P."/>
            <person name="Xu J."/>
            <person name="Bruns T."/>
            <person name="Baldrian P."/>
            <person name="Vilgalys R."/>
            <person name="Dunand C."/>
            <person name="Henrissat B."/>
            <person name="Grigoriev I.V."/>
            <person name="Hibbett D."/>
            <person name="Nagy L.G."/>
            <person name="Martin F.M."/>
        </authorList>
    </citation>
    <scope>NUCLEOTIDE SEQUENCE</scope>
    <source>
        <strain evidence="2">BED1</strain>
    </source>
</reference>
<dbReference type="EMBL" id="WHUW01000007">
    <property type="protein sequence ID" value="KAF8443662.1"/>
    <property type="molecule type" value="Genomic_DNA"/>
</dbReference>
<accession>A0AAD4BZE7</accession>
<evidence type="ECO:0000313" key="1">
    <source>
        <dbReference type="EMBL" id="KAF8431578.1"/>
    </source>
</evidence>
<dbReference type="EMBL" id="WHUW01000048">
    <property type="protein sequence ID" value="KAF8431578.1"/>
    <property type="molecule type" value="Genomic_DNA"/>
</dbReference>
<organism evidence="2 3">
    <name type="scientific">Boletus edulis BED1</name>
    <dbReference type="NCBI Taxonomy" id="1328754"/>
    <lineage>
        <taxon>Eukaryota</taxon>
        <taxon>Fungi</taxon>
        <taxon>Dikarya</taxon>
        <taxon>Basidiomycota</taxon>
        <taxon>Agaricomycotina</taxon>
        <taxon>Agaricomycetes</taxon>
        <taxon>Agaricomycetidae</taxon>
        <taxon>Boletales</taxon>
        <taxon>Boletineae</taxon>
        <taxon>Boletaceae</taxon>
        <taxon>Boletoideae</taxon>
        <taxon>Boletus</taxon>
    </lineage>
</organism>
<dbReference type="Proteomes" id="UP001194468">
    <property type="component" value="Unassembled WGS sequence"/>
</dbReference>
<evidence type="ECO:0000313" key="2">
    <source>
        <dbReference type="EMBL" id="KAF8443662.1"/>
    </source>
</evidence>
<comment type="caution">
    <text evidence="2">The sequence shown here is derived from an EMBL/GenBank/DDBJ whole genome shotgun (WGS) entry which is preliminary data.</text>
</comment>
<dbReference type="AlphaFoldDB" id="A0AAD4BZE7"/>
<proteinExistence type="predicted"/>
<name>A0AAD4BZE7_BOLED</name>
<gene>
    <name evidence="2" type="ORF">L210DRAFT_3531946</name>
    <name evidence="1" type="ORF">L210DRAFT_3559918</name>
</gene>
<keyword evidence="3" id="KW-1185">Reference proteome</keyword>